<dbReference type="InterPro" id="IPR004036">
    <property type="entry name" value="Endonuclease-III-like_CS2"/>
</dbReference>
<keyword evidence="7" id="KW-0411">Iron-sulfur</keyword>
<organism evidence="12">
    <name type="scientific">freshwater metagenome</name>
    <dbReference type="NCBI Taxonomy" id="449393"/>
    <lineage>
        <taxon>unclassified sequences</taxon>
        <taxon>metagenomes</taxon>
        <taxon>ecological metagenomes</taxon>
    </lineage>
</organism>
<evidence type="ECO:0000256" key="9">
    <source>
        <dbReference type="ARBA" id="ARBA00023295"/>
    </source>
</evidence>
<dbReference type="GO" id="GO:0006298">
    <property type="term" value="P:mismatch repair"/>
    <property type="evidence" value="ECO:0007669"/>
    <property type="project" value="TreeGrafter"/>
</dbReference>
<keyword evidence="6" id="KW-0408">Iron</keyword>
<dbReference type="EMBL" id="CAEZSM010000003">
    <property type="protein sequence ID" value="CAB4533519.1"/>
    <property type="molecule type" value="Genomic_DNA"/>
</dbReference>
<evidence type="ECO:0000313" key="11">
    <source>
        <dbReference type="EMBL" id="CAB4533519.1"/>
    </source>
</evidence>
<sequence>MNSLEKPITQWFAKNKRELPWRATTPWGVMVSEFMLQQTPVARVLPKWIEWMERWPTPAELAKATPAQVITAWGRLGYPRRALRLHESAKIIARDFNNEVPENEEVLRSLPGIGDYTAAAISAFAFGTNTLVMDVNIRRLLVRVLDGKEHPTSSPTVRERESRLSILPRVNADNWAAATMELGALICTSKNPSCNDCPVISQCKWRKNGYPQTELVRKSQDWHGTDRKCRGTVVQALRENESLTLSAIKKLWPEESQVEKALETLLADHLIEEHSRSRFRLPQ</sequence>
<dbReference type="Gene3D" id="1.10.340.30">
    <property type="entry name" value="Hypothetical protein, domain 2"/>
    <property type="match status" value="1"/>
</dbReference>
<keyword evidence="5" id="KW-0378">Hydrolase</keyword>
<dbReference type="AlphaFoldDB" id="A0A6J6ZW35"/>
<dbReference type="PANTHER" id="PTHR42944:SF1">
    <property type="entry name" value="ADENINE DNA GLYCOSYLASE"/>
    <property type="match status" value="1"/>
</dbReference>
<dbReference type="PANTHER" id="PTHR42944">
    <property type="entry name" value="ADENINE DNA GLYCOSYLASE"/>
    <property type="match status" value="1"/>
</dbReference>
<dbReference type="GO" id="GO:0051536">
    <property type="term" value="F:iron-sulfur cluster binding"/>
    <property type="evidence" value="ECO:0007669"/>
    <property type="project" value="UniProtKB-KW"/>
</dbReference>
<dbReference type="EMBL" id="CAFBPH010000059">
    <property type="protein sequence ID" value="CAB5010255.1"/>
    <property type="molecule type" value="Genomic_DNA"/>
</dbReference>
<dbReference type="GO" id="GO:0035485">
    <property type="term" value="F:adenine/guanine mispair binding"/>
    <property type="evidence" value="ECO:0007669"/>
    <property type="project" value="TreeGrafter"/>
</dbReference>
<evidence type="ECO:0000256" key="3">
    <source>
        <dbReference type="ARBA" id="ARBA00022723"/>
    </source>
</evidence>
<dbReference type="InterPro" id="IPR044298">
    <property type="entry name" value="MIG/MutY"/>
</dbReference>
<name>A0A6J6ZW35_9ZZZZ</name>
<dbReference type="SMART" id="SM00478">
    <property type="entry name" value="ENDO3c"/>
    <property type="match status" value="1"/>
</dbReference>
<comment type="similarity">
    <text evidence="2">Belongs to the Nth/MutY family.</text>
</comment>
<comment type="cofactor">
    <cofactor evidence="1">
        <name>[4Fe-4S] cluster</name>
        <dbReference type="ChEBI" id="CHEBI:49883"/>
    </cofactor>
</comment>
<dbReference type="SUPFAM" id="SSF48150">
    <property type="entry name" value="DNA-glycosylase"/>
    <property type="match status" value="1"/>
</dbReference>
<protein>
    <submittedName>
        <fullName evidence="12">Unannotated protein</fullName>
    </submittedName>
</protein>
<accession>A0A6J6ZW35</accession>
<gene>
    <name evidence="11" type="ORF">UFOPK1438_00057</name>
    <name evidence="12" type="ORF">UFOPK3166_00568</name>
    <name evidence="13" type="ORF">UFOPK4087_00407</name>
</gene>
<evidence type="ECO:0000256" key="7">
    <source>
        <dbReference type="ARBA" id="ARBA00023014"/>
    </source>
</evidence>
<dbReference type="GO" id="GO:0046872">
    <property type="term" value="F:metal ion binding"/>
    <property type="evidence" value="ECO:0007669"/>
    <property type="project" value="UniProtKB-KW"/>
</dbReference>
<dbReference type="Pfam" id="PF00730">
    <property type="entry name" value="HhH-GPD"/>
    <property type="match status" value="1"/>
</dbReference>
<reference evidence="12" key="1">
    <citation type="submission" date="2020-05" db="EMBL/GenBank/DDBJ databases">
        <authorList>
            <person name="Chiriac C."/>
            <person name="Salcher M."/>
            <person name="Ghai R."/>
            <person name="Kavagutti S V."/>
        </authorList>
    </citation>
    <scope>NUCLEOTIDE SEQUENCE</scope>
</reference>
<dbReference type="CDD" id="cd00056">
    <property type="entry name" value="ENDO3c"/>
    <property type="match status" value="1"/>
</dbReference>
<dbReference type="InterPro" id="IPR003265">
    <property type="entry name" value="HhH-GPD_domain"/>
</dbReference>
<keyword evidence="8" id="KW-0234">DNA repair</keyword>
<dbReference type="GO" id="GO:0032357">
    <property type="term" value="F:oxidized purine DNA binding"/>
    <property type="evidence" value="ECO:0007669"/>
    <property type="project" value="TreeGrafter"/>
</dbReference>
<evidence type="ECO:0000256" key="2">
    <source>
        <dbReference type="ARBA" id="ARBA00008343"/>
    </source>
</evidence>
<dbReference type="GO" id="GO:0034039">
    <property type="term" value="F:8-oxo-7,8-dihydroguanine DNA N-glycosylase activity"/>
    <property type="evidence" value="ECO:0007669"/>
    <property type="project" value="TreeGrafter"/>
</dbReference>
<evidence type="ECO:0000256" key="8">
    <source>
        <dbReference type="ARBA" id="ARBA00023204"/>
    </source>
</evidence>
<dbReference type="Gene3D" id="1.10.1670.10">
    <property type="entry name" value="Helix-hairpin-Helix base-excision DNA repair enzymes (C-terminal)"/>
    <property type="match status" value="1"/>
</dbReference>
<dbReference type="EMBL" id="CAFABD010000070">
    <property type="protein sequence ID" value="CAB4824747.1"/>
    <property type="molecule type" value="Genomic_DNA"/>
</dbReference>
<dbReference type="GO" id="GO:0000701">
    <property type="term" value="F:purine-specific mismatch base pair DNA N-glycosylase activity"/>
    <property type="evidence" value="ECO:0007669"/>
    <property type="project" value="TreeGrafter"/>
</dbReference>
<dbReference type="GO" id="GO:0006284">
    <property type="term" value="P:base-excision repair"/>
    <property type="evidence" value="ECO:0007669"/>
    <property type="project" value="InterPro"/>
</dbReference>
<evidence type="ECO:0000256" key="1">
    <source>
        <dbReference type="ARBA" id="ARBA00001966"/>
    </source>
</evidence>
<evidence type="ECO:0000256" key="5">
    <source>
        <dbReference type="ARBA" id="ARBA00022801"/>
    </source>
</evidence>
<evidence type="ECO:0000313" key="13">
    <source>
        <dbReference type="EMBL" id="CAB5010255.1"/>
    </source>
</evidence>
<dbReference type="PROSITE" id="PS01155">
    <property type="entry name" value="ENDONUCLEASE_III_2"/>
    <property type="match status" value="1"/>
</dbReference>
<keyword evidence="3" id="KW-0479">Metal-binding</keyword>
<proteinExistence type="inferred from homology"/>
<keyword evidence="9" id="KW-0326">Glycosidase</keyword>
<evidence type="ECO:0000259" key="10">
    <source>
        <dbReference type="SMART" id="SM00478"/>
    </source>
</evidence>
<evidence type="ECO:0000313" key="12">
    <source>
        <dbReference type="EMBL" id="CAB4824747.1"/>
    </source>
</evidence>
<feature type="domain" description="HhH-GPD" evidence="10">
    <location>
        <begin position="35"/>
        <end position="185"/>
    </location>
</feature>
<keyword evidence="4" id="KW-0227">DNA damage</keyword>
<evidence type="ECO:0000256" key="4">
    <source>
        <dbReference type="ARBA" id="ARBA00022763"/>
    </source>
</evidence>
<dbReference type="InterPro" id="IPR023170">
    <property type="entry name" value="HhH_base_excis_C"/>
</dbReference>
<dbReference type="InterPro" id="IPR011257">
    <property type="entry name" value="DNA_glycosylase"/>
</dbReference>
<evidence type="ECO:0000256" key="6">
    <source>
        <dbReference type="ARBA" id="ARBA00023004"/>
    </source>
</evidence>